<evidence type="ECO:0000313" key="2">
    <source>
        <dbReference type="EMBL" id="ALS36860.1"/>
    </source>
</evidence>
<feature type="transmembrane region" description="Helical" evidence="1">
    <location>
        <begin position="127"/>
        <end position="151"/>
    </location>
</feature>
<keyword evidence="1" id="KW-0812">Transmembrane</keyword>
<keyword evidence="3" id="KW-1185">Reference proteome</keyword>
<gene>
    <name evidence="2" type="ORF">ATZ35_06730</name>
</gene>
<evidence type="ECO:0008006" key="4">
    <source>
        <dbReference type="Google" id="ProtNLM"/>
    </source>
</evidence>
<proteinExistence type="predicted"/>
<dbReference type="AlphaFoldDB" id="A0A0U2VGU5"/>
<dbReference type="EMBL" id="CP013655">
    <property type="protein sequence ID" value="ALS36860.1"/>
    <property type="molecule type" value="Genomic_DNA"/>
</dbReference>
<dbReference type="Proteomes" id="UP000067523">
    <property type="component" value="Chromosome"/>
</dbReference>
<dbReference type="RefSeq" id="WP_208930079.1">
    <property type="nucleotide sequence ID" value="NZ_CP013655.1"/>
</dbReference>
<dbReference type="PANTHER" id="PTHR37305">
    <property type="entry name" value="INTEGRAL MEMBRANE PROTEIN-RELATED"/>
    <property type="match status" value="1"/>
</dbReference>
<dbReference type="GO" id="GO:0140359">
    <property type="term" value="F:ABC-type transporter activity"/>
    <property type="evidence" value="ECO:0007669"/>
    <property type="project" value="InterPro"/>
</dbReference>
<protein>
    <recommendedName>
        <fullName evidence="4">ABC transporter permease</fullName>
    </recommendedName>
</protein>
<organism evidence="2 3">
    <name type="scientific">Enterococcus rotai</name>
    <dbReference type="NCBI Taxonomy" id="118060"/>
    <lineage>
        <taxon>Bacteria</taxon>
        <taxon>Bacillati</taxon>
        <taxon>Bacillota</taxon>
        <taxon>Bacilli</taxon>
        <taxon>Lactobacillales</taxon>
        <taxon>Enterococcaceae</taxon>
        <taxon>Enterococcus</taxon>
    </lineage>
</organism>
<dbReference type="PANTHER" id="PTHR37305:SF1">
    <property type="entry name" value="MEMBRANE PROTEIN"/>
    <property type="match status" value="1"/>
</dbReference>
<feature type="transmembrane region" description="Helical" evidence="1">
    <location>
        <begin position="248"/>
        <end position="266"/>
    </location>
</feature>
<keyword evidence="1" id="KW-1133">Transmembrane helix</keyword>
<feature type="transmembrane region" description="Helical" evidence="1">
    <location>
        <begin position="198"/>
        <end position="215"/>
    </location>
</feature>
<accession>A0A0U2VGU5</accession>
<dbReference type="STRING" id="118060.ATZ35_06730"/>
<keyword evidence="1" id="KW-0472">Membrane</keyword>
<feature type="transmembrane region" description="Helical" evidence="1">
    <location>
        <begin position="171"/>
        <end position="191"/>
    </location>
</feature>
<feature type="transmembrane region" description="Helical" evidence="1">
    <location>
        <begin position="12"/>
        <end position="33"/>
    </location>
</feature>
<dbReference type="KEGG" id="erx:ATZ35_06730"/>
<name>A0A0U2VGU5_9ENTE</name>
<evidence type="ECO:0000313" key="3">
    <source>
        <dbReference type="Proteomes" id="UP000067523"/>
    </source>
</evidence>
<sequence>MITAKIESKGLIKGLIIWTILFAVIIFGFSAVYPQMHSSAMEDLLGAKLNGLSPALLKTFNISVNGQASFLVATGFFAYYFQYMFLAASIYAMMLGSQALIKEETDGTIEFLYAQPVTRREIVTSKFVANLFVLAIFWLISFGISVGSTLIYRQSTDSAATITKELGKIFVQESLILLFFLTLGFFVSTFIKSSKQSTSVSLGIVFGFYLIGIFSDLNDSFSWAKTISPTHMGIPSNLLDKGLSSGNIVLLSMLILLFLGGTYAVYQRKDLKV</sequence>
<dbReference type="Pfam" id="PF12679">
    <property type="entry name" value="ABC2_membrane_2"/>
    <property type="match status" value="1"/>
</dbReference>
<reference evidence="3" key="1">
    <citation type="submission" date="2015-12" db="EMBL/GenBank/DDBJ databases">
        <authorList>
            <person name="Lauer A."/>
            <person name="Humrighouse B."/>
            <person name="Loparev V."/>
            <person name="Shewmaker P.L."/>
            <person name="Whitney A.M."/>
            <person name="McLaughlin R.W."/>
        </authorList>
    </citation>
    <scope>NUCLEOTIDE SEQUENCE [LARGE SCALE GENOMIC DNA]</scope>
    <source>
        <strain evidence="3">LMG 26678</strain>
    </source>
</reference>
<evidence type="ECO:0000256" key="1">
    <source>
        <dbReference type="SAM" id="Phobius"/>
    </source>
</evidence>
<feature type="transmembrane region" description="Helical" evidence="1">
    <location>
        <begin position="70"/>
        <end position="92"/>
    </location>
</feature>
<dbReference type="GO" id="GO:0005886">
    <property type="term" value="C:plasma membrane"/>
    <property type="evidence" value="ECO:0007669"/>
    <property type="project" value="UniProtKB-SubCell"/>
</dbReference>